<reference evidence="1 2" key="1">
    <citation type="journal article" date="2017" name="Syst. Appl. Microbiol.">
        <title>Lebetimonas natsushimae sp. nov., a novel strictly anaerobic, moderately thermophilic chemoautotroph isolated from a deep-sea hydrothermal vent polychaete nest in the Mid-Okinawa Trough.</title>
        <authorList>
            <person name="Nagata R."/>
            <person name="Takaki Y."/>
            <person name="Tame A."/>
            <person name="Nunoura T."/>
            <person name="Muto H."/>
            <person name="Mino S."/>
            <person name="Sawayama S."/>
            <person name="Takai K."/>
            <person name="Nakagawa S."/>
        </authorList>
    </citation>
    <scope>NUCLEOTIDE SEQUENCE [LARGE SCALE GENOMIC DNA]</scope>
    <source>
        <strain evidence="1 2">HS1857</strain>
    </source>
</reference>
<protein>
    <submittedName>
        <fullName evidence="1">Uncharacterized protein</fullName>
    </submittedName>
</protein>
<dbReference type="GO" id="GO:0009116">
    <property type="term" value="P:nucleoside metabolic process"/>
    <property type="evidence" value="ECO:0007669"/>
    <property type="project" value="InterPro"/>
</dbReference>
<organism evidence="1 2">
    <name type="scientific">Lebetimonas natsushimae</name>
    <dbReference type="NCBI Taxonomy" id="1936991"/>
    <lineage>
        <taxon>Bacteria</taxon>
        <taxon>Pseudomonadati</taxon>
        <taxon>Campylobacterota</taxon>
        <taxon>Epsilonproteobacteria</taxon>
        <taxon>Nautiliales</taxon>
        <taxon>Nautiliaceae</taxon>
        <taxon>Lebetimonas</taxon>
    </lineage>
</organism>
<name>A0A292YD69_9BACT</name>
<comment type="caution">
    <text evidence="1">The sequence shown here is derived from an EMBL/GenBank/DDBJ whole genome shotgun (WGS) entry which is preliminary data.</text>
</comment>
<dbReference type="Proteomes" id="UP000217944">
    <property type="component" value="Unassembled WGS sequence"/>
</dbReference>
<dbReference type="SUPFAM" id="SSF53167">
    <property type="entry name" value="Purine and uridine phosphorylases"/>
    <property type="match status" value="1"/>
</dbReference>
<keyword evidence="2" id="KW-1185">Reference proteome</keyword>
<accession>A0A292YD69</accession>
<dbReference type="GO" id="GO:0003824">
    <property type="term" value="F:catalytic activity"/>
    <property type="evidence" value="ECO:0007669"/>
    <property type="project" value="InterPro"/>
</dbReference>
<dbReference type="OrthoDB" id="21362at2"/>
<dbReference type="AlphaFoldDB" id="A0A292YD69"/>
<dbReference type="InterPro" id="IPR035994">
    <property type="entry name" value="Nucleoside_phosphorylase_sf"/>
</dbReference>
<dbReference type="Gene3D" id="3.40.50.1580">
    <property type="entry name" value="Nucleoside phosphorylase domain"/>
    <property type="match status" value="1"/>
</dbReference>
<evidence type="ECO:0000313" key="2">
    <source>
        <dbReference type="Proteomes" id="UP000217944"/>
    </source>
</evidence>
<gene>
    <name evidence="1" type="ORF">LNAT_P0935</name>
</gene>
<dbReference type="EMBL" id="BDME01000002">
    <property type="protein sequence ID" value="GAX87638.1"/>
    <property type="molecule type" value="Genomic_DNA"/>
</dbReference>
<proteinExistence type="predicted"/>
<sequence>MNIINFGIAGSSNHKIGEIFLINKINNKFFPDILINHPFRESEIICVDEVVTDGNYNLVDMESVGFFQAATKFLKAHNIFLIKIVSDNLVCFRPTDEFMRDLITPHKEKILRFLDGLKEKEEIDFSEVEKLVKKYNLSFSQKEKLKDFLIYYKLNNLEFPKFNFEKTNRKKDFERIVNELKKF</sequence>
<dbReference type="RefSeq" id="WP_096258884.1">
    <property type="nucleotide sequence ID" value="NZ_BDME01000002.1"/>
</dbReference>
<evidence type="ECO:0000313" key="1">
    <source>
        <dbReference type="EMBL" id="GAX87638.1"/>
    </source>
</evidence>